<keyword evidence="1" id="KW-0805">Transcription regulation</keyword>
<dbReference type="RefSeq" id="WP_223924209.1">
    <property type="nucleotide sequence ID" value="NZ_AP024831.1"/>
</dbReference>
<dbReference type="Pfam" id="PF00392">
    <property type="entry name" value="GntR"/>
    <property type="match status" value="2"/>
</dbReference>
<dbReference type="SUPFAM" id="SSF46785">
    <property type="entry name" value="Winged helix' DNA-binding domain"/>
    <property type="match status" value="2"/>
</dbReference>
<dbReference type="Gene3D" id="1.10.10.10">
    <property type="entry name" value="Winged helix-like DNA-binding domain superfamily/Winged helix DNA-binding domain"/>
    <property type="match status" value="2"/>
</dbReference>
<dbReference type="PANTHER" id="PTHR43537">
    <property type="entry name" value="TRANSCRIPTIONAL REGULATOR, GNTR FAMILY"/>
    <property type="match status" value="1"/>
</dbReference>
<feature type="domain" description="HTH gntR-type" evidence="4">
    <location>
        <begin position="5"/>
        <end position="73"/>
    </location>
</feature>
<protein>
    <recommendedName>
        <fullName evidence="4">HTH gntR-type domain-containing protein</fullName>
    </recommendedName>
</protein>
<keyword evidence="2" id="KW-0238">DNA-binding</keyword>
<keyword evidence="3" id="KW-0804">Transcription</keyword>
<dbReference type="EMBL" id="LC467712">
    <property type="protein sequence ID" value="BBI93352.1"/>
    <property type="molecule type" value="Genomic_DNA"/>
</dbReference>
<reference evidence="5" key="1">
    <citation type="submission" date="2019-03" db="EMBL/GenBank/DDBJ databases">
        <title>Molecular characterization of the VanD-type vancomycin-resistant Enterococcus faecium clinical isolates from a patient after vancomycin therapy.</title>
        <authorList>
            <person name="Hashimoto Y."/>
            <person name="Hisatsune J."/>
            <person name="Nomura T."/>
            <person name="Hirakawa H."/>
            <person name="Kojima N."/>
            <person name="Ono Y."/>
            <person name="Hasegawa Y."/>
            <person name="Tanimoto K."/>
            <person name="Sugai M."/>
            <person name="Tomita H."/>
        </authorList>
    </citation>
    <scope>NUCLEOTIDE SEQUENCE</scope>
    <source>
        <strain evidence="5">AA620</strain>
    </source>
</reference>
<dbReference type="GO" id="GO:0003700">
    <property type="term" value="F:DNA-binding transcription factor activity"/>
    <property type="evidence" value="ECO:0007669"/>
    <property type="project" value="InterPro"/>
</dbReference>
<dbReference type="CDD" id="cd07377">
    <property type="entry name" value="WHTH_GntR"/>
    <property type="match status" value="2"/>
</dbReference>
<evidence type="ECO:0000256" key="3">
    <source>
        <dbReference type="ARBA" id="ARBA00023163"/>
    </source>
</evidence>
<name>A0A679C2M5_ENTFC</name>
<feature type="domain" description="HTH gntR-type" evidence="4">
    <location>
        <begin position="251"/>
        <end position="319"/>
    </location>
</feature>
<dbReference type="InterPro" id="IPR036388">
    <property type="entry name" value="WH-like_DNA-bd_sf"/>
</dbReference>
<evidence type="ECO:0000256" key="1">
    <source>
        <dbReference type="ARBA" id="ARBA00023015"/>
    </source>
</evidence>
<organism evidence="5">
    <name type="scientific">Enterococcus faecium</name>
    <name type="common">Streptococcus faecium</name>
    <dbReference type="NCBI Taxonomy" id="1352"/>
    <lineage>
        <taxon>Bacteria</taxon>
        <taxon>Bacillati</taxon>
        <taxon>Bacillota</taxon>
        <taxon>Bacilli</taxon>
        <taxon>Lactobacillales</taxon>
        <taxon>Enterococcaceae</taxon>
        <taxon>Enterococcus</taxon>
    </lineage>
</organism>
<evidence type="ECO:0000259" key="4">
    <source>
        <dbReference type="PROSITE" id="PS50949"/>
    </source>
</evidence>
<dbReference type="InterPro" id="IPR000524">
    <property type="entry name" value="Tscrpt_reg_HTH_GntR"/>
</dbReference>
<dbReference type="PROSITE" id="PS50949">
    <property type="entry name" value="HTH_GNTR"/>
    <property type="match status" value="2"/>
</dbReference>
<dbReference type="PANTHER" id="PTHR43537:SF5">
    <property type="entry name" value="UXU OPERON TRANSCRIPTIONAL REGULATOR"/>
    <property type="match status" value="1"/>
</dbReference>
<dbReference type="GO" id="GO:0003677">
    <property type="term" value="F:DNA binding"/>
    <property type="evidence" value="ECO:0007669"/>
    <property type="project" value="UniProtKB-KW"/>
</dbReference>
<dbReference type="InterPro" id="IPR036390">
    <property type="entry name" value="WH_DNA-bd_sf"/>
</dbReference>
<dbReference type="SMART" id="SM00345">
    <property type="entry name" value="HTH_GNTR"/>
    <property type="match status" value="2"/>
</dbReference>
<dbReference type="AlphaFoldDB" id="A0A679C2M5"/>
<accession>A0A679C2M5</accession>
<proteinExistence type="predicted"/>
<evidence type="ECO:0000256" key="2">
    <source>
        <dbReference type="ARBA" id="ARBA00023125"/>
    </source>
</evidence>
<sequence length="486" mass="55443">MKRQETRFSYVYEDLKKRIVSGQFQTGSKLPSSRNLCEEYNVGIATITRVLDTLKAEKFIDIQIRQAPVVLPHNLTDPGITTILEQRDSILQVYETYGRLLPYLLVFASHKCSVESMPHYRQAQRAAQQGICSESWKALIALTRDILSASHNPLLCDLHTAFELQGNFAYFLEKCSFSQDIMYQRPTFEPRSIIEVLSERDPVEQYHHLKALYQDMSAIITEIFIQLSDSVAKVPTQTPAAFEWNPLRGKDYYYTRIVRDLTRKIGTGIYPAGTYLPYEAQLAKQYGVSAYTVRKALGLLEQRGYTKTLNGKGTMVLTPDQLNTELSLMDFTTKRDALTYLYSLQLMVLLSYPVAAYAAPHFSENDLVVLADQIKKPGIALTSLFQMISKHLSLEPLQVIWHETSQITEWGFYFAFYPQGADAIGQLNAITRRAYHCLRSDKNAEFAENLADSYRLILASVQAYMVDQYNFTKALSVQVPDRDSLK</sequence>
<evidence type="ECO:0000313" key="5">
    <source>
        <dbReference type="EMBL" id="BBI93352.1"/>
    </source>
</evidence>